<dbReference type="EMBL" id="DVIT01000059">
    <property type="protein sequence ID" value="HIS48594.1"/>
    <property type="molecule type" value="Genomic_DNA"/>
</dbReference>
<protein>
    <submittedName>
        <fullName evidence="1">DUF3848 domain-containing protein</fullName>
    </submittedName>
</protein>
<organism evidence="1 2">
    <name type="scientific">Candidatus Scybalocola faecigallinarum</name>
    <dbReference type="NCBI Taxonomy" id="2840941"/>
    <lineage>
        <taxon>Bacteria</taxon>
        <taxon>Bacillati</taxon>
        <taxon>Bacillota</taxon>
        <taxon>Clostridia</taxon>
        <taxon>Lachnospirales</taxon>
        <taxon>Lachnospiraceae</taxon>
        <taxon>Lachnospiraceae incertae sedis</taxon>
        <taxon>Candidatus Scybalocola (ex Gilroy et al. 2021)</taxon>
    </lineage>
</organism>
<proteinExistence type="predicted"/>
<evidence type="ECO:0000313" key="2">
    <source>
        <dbReference type="Proteomes" id="UP000823927"/>
    </source>
</evidence>
<evidence type="ECO:0000313" key="1">
    <source>
        <dbReference type="EMBL" id="HIS48594.1"/>
    </source>
</evidence>
<comment type="caution">
    <text evidence="1">The sequence shown here is derived from an EMBL/GenBank/DDBJ whole genome shotgun (WGS) entry which is preliminary data.</text>
</comment>
<gene>
    <name evidence="1" type="ORF">IAB46_13785</name>
</gene>
<sequence>MQEIRLKETTEQDIYGILFREKLQAEWMGFLRRMLKKSKEDLIQNAYKICTYRKIYQIMSDESHFMDTAQLKALIVFPGVLGYLFCRWLRQEDAEDEALENCLRSVVLELEKEHSGLQEKGGAA</sequence>
<reference evidence="1" key="1">
    <citation type="submission" date="2020-10" db="EMBL/GenBank/DDBJ databases">
        <authorList>
            <person name="Gilroy R."/>
        </authorList>
    </citation>
    <scope>NUCLEOTIDE SEQUENCE</scope>
    <source>
        <strain evidence="1">CHK178-757</strain>
    </source>
</reference>
<dbReference type="AlphaFoldDB" id="A0A9D1F713"/>
<reference evidence="1" key="2">
    <citation type="journal article" date="2021" name="PeerJ">
        <title>Extensive microbial diversity within the chicken gut microbiome revealed by metagenomics and culture.</title>
        <authorList>
            <person name="Gilroy R."/>
            <person name="Ravi A."/>
            <person name="Getino M."/>
            <person name="Pursley I."/>
            <person name="Horton D.L."/>
            <person name="Alikhan N.F."/>
            <person name="Baker D."/>
            <person name="Gharbi K."/>
            <person name="Hall N."/>
            <person name="Watson M."/>
            <person name="Adriaenssens E.M."/>
            <person name="Foster-Nyarko E."/>
            <person name="Jarju S."/>
            <person name="Secka A."/>
            <person name="Antonio M."/>
            <person name="Oren A."/>
            <person name="Chaudhuri R.R."/>
            <person name="La Ragione R."/>
            <person name="Hildebrand F."/>
            <person name="Pallen M.J."/>
        </authorList>
    </citation>
    <scope>NUCLEOTIDE SEQUENCE</scope>
    <source>
        <strain evidence="1">CHK178-757</strain>
    </source>
</reference>
<accession>A0A9D1F713</accession>
<name>A0A9D1F713_9FIRM</name>
<dbReference type="Proteomes" id="UP000823927">
    <property type="component" value="Unassembled WGS sequence"/>
</dbReference>